<reference evidence="3 4" key="1">
    <citation type="submission" date="2018-11" db="EMBL/GenBank/DDBJ databases">
        <title>Genomic Encyclopedia of Type Strains, Phase IV (KMG-IV): sequencing the most valuable type-strain genomes for metagenomic binning, comparative biology and taxonomic classification.</title>
        <authorList>
            <person name="Goeker M."/>
        </authorList>
    </citation>
    <scope>NUCLEOTIDE SEQUENCE [LARGE SCALE GENOMIC DNA]</scope>
    <source>
        <strain evidence="3 4">DSM 26537</strain>
    </source>
</reference>
<comment type="caution">
    <text evidence="3">The sequence shown here is derived from an EMBL/GenBank/DDBJ whole genome shotgun (WGS) entry which is preliminary data.</text>
</comment>
<keyword evidence="2" id="KW-1133">Transmembrane helix</keyword>
<sequence>METKDIPVDNKSDDNKKEDITVDTGDSKEVEQNQGDETEVKIEVLVTKELEKENLEKKEVEQEVKEEQKVKEEQEVREEQKVEEEREEKEIKEEQEVKEEPKKENQKIHNNQNKKELNDASTGEEMQNHKAVFILSYLGILFFLPLIVCPNSKPGRFHANQGLVLFLAAIGGEIVQIILEMILPLSFLGFLSFIFSIYGLAIFVLMVIGMINASKGEQNPLPVIGEIQIIK</sequence>
<name>A0A3N1XQ77_9FIRM</name>
<keyword evidence="2" id="KW-0812">Transmembrane</keyword>
<dbReference type="RefSeq" id="WP_170164319.1">
    <property type="nucleotide sequence ID" value="NZ_RJVG01000005.1"/>
</dbReference>
<dbReference type="AlphaFoldDB" id="A0A3N1XQ77"/>
<keyword evidence="4" id="KW-1185">Reference proteome</keyword>
<organism evidence="3 4">
    <name type="scientific">Mobilisporobacter senegalensis</name>
    <dbReference type="NCBI Taxonomy" id="1329262"/>
    <lineage>
        <taxon>Bacteria</taxon>
        <taxon>Bacillati</taxon>
        <taxon>Bacillota</taxon>
        <taxon>Clostridia</taxon>
        <taxon>Lachnospirales</taxon>
        <taxon>Lachnospiraceae</taxon>
        <taxon>Mobilisporobacter</taxon>
    </lineage>
</organism>
<feature type="compositionally biased region" description="Basic and acidic residues" evidence="1">
    <location>
        <begin position="1"/>
        <end position="31"/>
    </location>
</feature>
<feature type="transmembrane region" description="Helical" evidence="2">
    <location>
        <begin position="185"/>
        <end position="208"/>
    </location>
</feature>
<dbReference type="EMBL" id="RJVG01000005">
    <property type="protein sequence ID" value="ROR28331.1"/>
    <property type="molecule type" value="Genomic_DNA"/>
</dbReference>
<feature type="region of interest" description="Disordered" evidence="1">
    <location>
        <begin position="55"/>
        <end position="121"/>
    </location>
</feature>
<gene>
    <name evidence="3" type="ORF">EDD66_105273</name>
</gene>
<keyword evidence="2" id="KW-0472">Membrane</keyword>
<feature type="region of interest" description="Disordered" evidence="1">
    <location>
        <begin position="1"/>
        <end position="37"/>
    </location>
</feature>
<evidence type="ECO:0000256" key="2">
    <source>
        <dbReference type="SAM" id="Phobius"/>
    </source>
</evidence>
<feature type="transmembrane region" description="Helical" evidence="2">
    <location>
        <begin position="131"/>
        <end position="150"/>
    </location>
</feature>
<proteinExistence type="predicted"/>
<feature type="compositionally biased region" description="Basic and acidic residues" evidence="1">
    <location>
        <begin position="55"/>
        <end position="118"/>
    </location>
</feature>
<evidence type="ECO:0000313" key="4">
    <source>
        <dbReference type="Proteomes" id="UP000273083"/>
    </source>
</evidence>
<evidence type="ECO:0000256" key="1">
    <source>
        <dbReference type="SAM" id="MobiDB-lite"/>
    </source>
</evidence>
<protein>
    <submittedName>
        <fullName evidence="3">Putative membrane protein</fullName>
    </submittedName>
</protein>
<accession>A0A3N1XQ77</accession>
<feature type="transmembrane region" description="Helical" evidence="2">
    <location>
        <begin position="162"/>
        <end position="179"/>
    </location>
</feature>
<dbReference type="Proteomes" id="UP000273083">
    <property type="component" value="Unassembled WGS sequence"/>
</dbReference>
<evidence type="ECO:0000313" key="3">
    <source>
        <dbReference type="EMBL" id="ROR28331.1"/>
    </source>
</evidence>